<evidence type="ECO:0000256" key="1">
    <source>
        <dbReference type="SAM" id="Phobius"/>
    </source>
</evidence>
<organism evidence="2 3">
    <name type="scientific">Streptomyces vietnamensis</name>
    <dbReference type="NCBI Taxonomy" id="362257"/>
    <lineage>
        <taxon>Bacteria</taxon>
        <taxon>Bacillati</taxon>
        <taxon>Actinomycetota</taxon>
        <taxon>Actinomycetes</taxon>
        <taxon>Kitasatosporales</taxon>
        <taxon>Streptomycetaceae</taxon>
        <taxon>Streptomyces</taxon>
    </lineage>
</organism>
<feature type="transmembrane region" description="Helical" evidence="1">
    <location>
        <begin position="87"/>
        <end position="109"/>
    </location>
</feature>
<reference evidence="2 3" key="1">
    <citation type="submission" date="2014-12" db="EMBL/GenBank/DDBJ databases">
        <title>Complete genome sequence of Streptomyces vietnamensis strain GIMV4.0001, a genetic manipulable producer of the benzoisochromanequinone antibiotic granaticin.</title>
        <authorList>
            <person name="Deng M.R."/>
            <person name="Guo J."/>
            <person name="Ma L.Y."/>
            <person name="Feng G.D."/>
            <person name="Mo C.Y."/>
            <person name="Zhu H.H."/>
        </authorList>
    </citation>
    <scope>NUCLEOTIDE SEQUENCE [LARGE SCALE GENOMIC DNA]</scope>
    <source>
        <strain evidence="3">GIMV4.0001</strain>
    </source>
</reference>
<dbReference type="EMBL" id="CP010407">
    <property type="protein sequence ID" value="AJF66768.1"/>
    <property type="molecule type" value="Genomic_DNA"/>
</dbReference>
<sequence>MAEVTTEELSVQIAGLNHKLRIVDGGWLPSTNWLRDNLIVPEFKTKFEEMYQELHKELSSELLESWGLDTIGGAVEKFHEDHEHKWAYFWTAIGGILVPLLVASLAIVFRRLLLEGFRKLQIGLTGKAVVLNENQTRFERLTRDQLRDRENNAGGGIASIPQDANFDNLRTQLQQLNPELLKFNNRAPAFTQAFRKLPSDSKATKAASAIKKIADAITGVDHSQMQPVAEGVNKINNAMRHADPKKVEKVAKATDKLKSAMLGFTPTKIPEGAKLEASARGMDSLTTATGTLRTKFNELRQTVRSLDQELGAAGS</sequence>
<dbReference type="AlphaFoldDB" id="A0A0B5IAR6"/>
<dbReference type="HOGENOM" id="CLU_882558_0_0_11"/>
<evidence type="ECO:0000313" key="2">
    <source>
        <dbReference type="EMBL" id="AJF66768.1"/>
    </source>
</evidence>
<keyword evidence="3" id="KW-1185">Reference proteome</keyword>
<name>A0A0B5IAR6_9ACTN</name>
<evidence type="ECO:0000313" key="3">
    <source>
        <dbReference type="Proteomes" id="UP000031774"/>
    </source>
</evidence>
<accession>A0A0B5IAR6</accession>
<protein>
    <submittedName>
        <fullName evidence="2">Uncharacterized protein</fullName>
    </submittedName>
</protein>
<dbReference type="KEGG" id="svt:SVTN_22730"/>
<dbReference type="Proteomes" id="UP000031774">
    <property type="component" value="Chromosome"/>
</dbReference>
<keyword evidence="1" id="KW-1133">Transmembrane helix</keyword>
<keyword evidence="1" id="KW-0812">Transmembrane</keyword>
<gene>
    <name evidence="2" type="ORF">SVTN_22730</name>
</gene>
<dbReference type="RefSeq" id="WP_041130761.1">
    <property type="nucleotide sequence ID" value="NZ_CP010407.1"/>
</dbReference>
<keyword evidence="1" id="KW-0472">Membrane</keyword>
<dbReference type="STRING" id="362257.SVTN_22730"/>
<proteinExistence type="predicted"/>